<dbReference type="InterPro" id="IPR029063">
    <property type="entry name" value="SAM-dependent_MTases_sf"/>
</dbReference>
<accession>A0A5C6AHB6</accession>
<dbReference type="Gene3D" id="3.40.50.150">
    <property type="entry name" value="Vaccinia Virus protein VP39"/>
    <property type="match status" value="1"/>
</dbReference>
<keyword evidence="3" id="KW-1185">Reference proteome</keyword>
<evidence type="ECO:0000259" key="1">
    <source>
        <dbReference type="Pfam" id="PF13649"/>
    </source>
</evidence>
<dbReference type="Gene3D" id="2.20.25.110">
    <property type="entry name" value="S-adenosyl-L-methionine-dependent methyltransferases"/>
    <property type="match status" value="1"/>
</dbReference>
<name>A0A5C6AHB6_9BACT</name>
<dbReference type="AlphaFoldDB" id="A0A5C6AHB6"/>
<comment type="caution">
    <text evidence="2">The sequence shown here is derived from an EMBL/GenBank/DDBJ whole genome shotgun (WGS) entry which is preliminary data.</text>
</comment>
<proteinExistence type="predicted"/>
<organism evidence="2 3">
    <name type="scientific">Neorhodopirellula pilleata</name>
    <dbReference type="NCBI Taxonomy" id="2714738"/>
    <lineage>
        <taxon>Bacteria</taxon>
        <taxon>Pseudomonadati</taxon>
        <taxon>Planctomycetota</taxon>
        <taxon>Planctomycetia</taxon>
        <taxon>Pirellulales</taxon>
        <taxon>Pirellulaceae</taxon>
        <taxon>Neorhodopirellula</taxon>
    </lineage>
</organism>
<feature type="domain" description="Methyltransferase" evidence="1">
    <location>
        <begin position="47"/>
        <end position="155"/>
    </location>
</feature>
<dbReference type="RefSeq" id="WP_146577508.1">
    <property type="nucleotide sequence ID" value="NZ_SJPM01000003.1"/>
</dbReference>
<dbReference type="GO" id="GO:0008168">
    <property type="term" value="F:methyltransferase activity"/>
    <property type="evidence" value="ECO:0007669"/>
    <property type="project" value="UniProtKB-KW"/>
</dbReference>
<dbReference type="InterPro" id="IPR041698">
    <property type="entry name" value="Methyltransf_25"/>
</dbReference>
<dbReference type="EMBL" id="SJPM01000003">
    <property type="protein sequence ID" value="TWT98837.1"/>
    <property type="molecule type" value="Genomic_DNA"/>
</dbReference>
<dbReference type="OrthoDB" id="9811589at2"/>
<evidence type="ECO:0000313" key="2">
    <source>
        <dbReference type="EMBL" id="TWT98837.1"/>
    </source>
</evidence>
<dbReference type="SUPFAM" id="SSF53335">
    <property type="entry name" value="S-adenosyl-L-methionine-dependent methyltransferases"/>
    <property type="match status" value="1"/>
</dbReference>
<keyword evidence="2" id="KW-0489">Methyltransferase</keyword>
<dbReference type="GO" id="GO:0032259">
    <property type="term" value="P:methylation"/>
    <property type="evidence" value="ECO:0007669"/>
    <property type="project" value="UniProtKB-KW"/>
</dbReference>
<sequence length="276" mass="31588">MKPTIDWYDRPQYFDMVFRDETAAEVRFFGEAFERFVDGPVERLYEPGCGSGRLVAALAAKGYQVVGLDNNESMLAYLSKRLKRRTASVKSATSARRKTPELHGCELINGDMTRHVCRPVVDAAFCTFNTFRHLLDEESALEHLRCVAESLRTGGIYILGFHCIPLDADPECTERWTATHGGTKVSVTLKVVGFERRQRRETLRVSIKATKRDGRVERVRSEFPLRLYTPKQAKALLARVDDVWELAGVYDFDYDLSEPRKIDEDLTDAVFILRKR</sequence>
<gene>
    <name evidence="2" type="ORF">Pla100_20030</name>
</gene>
<dbReference type="CDD" id="cd02440">
    <property type="entry name" value="AdoMet_MTases"/>
    <property type="match status" value="1"/>
</dbReference>
<reference evidence="2 3" key="1">
    <citation type="submission" date="2019-02" db="EMBL/GenBank/DDBJ databases">
        <title>Deep-cultivation of Planctomycetes and their phenomic and genomic characterization uncovers novel biology.</title>
        <authorList>
            <person name="Wiegand S."/>
            <person name="Jogler M."/>
            <person name="Boedeker C."/>
            <person name="Pinto D."/>
            <person name="Vollmers J."/>
            <person name="Rivas-Marin E."/>
            <person name="Kohn T."/>
            <person name="Peeters S.H."/>
            <person name="Heuer A."/>
            <person name="Rast P."/>
            <person name="Oberbeckmann S."/>
            <person name="Bunk B."/>
            <person name="Jeske O."/>
            <person name="Meyerdierks A."/>
            <person name="Storesund J.E."/>
            <person name="Kallscheuer N."/>
            <person name="Luecker S."/>
            <person name="Lage O.M."/>
            <person name="Pohl T."/>
            <person name="Merkel B.J."/>
            <person name="Hornburger P."/>
            <person name="Mueller R.-W."/>
            <person name="Bruemmer F."/>
            <person name="Labrenz M."/>
            <person name="Spormann A.M."/>
            <person name="Op Den Camp H."/>
            <person name="Overmann J."/>
            <person name="Amann R."/>
            <person name="Jetten M.S.M."/>
            <person name="Mascher T."/>
            <person name="Medema M.H."/>
            <person name="Devos D.P."/>
            <person name="Kaster A.-K."/>
            <person name="Ovreas L."/>
            <person name="Rohde M."/>
            <person name="Galperin M.Y."/>
            <person name="Jogler C."/>
        </authorList>
    </citation>
    <scope>NUCLEOTIDE SEQUENCE [LARGE SCALE GENOMIC DNA]</scope>
    <source>
        <strain evidence="2 3">Pla100</strain>
    </source>
</reference>
<protein>
    <submittedName>
        <fullName evidence="2">Methyltransferase domain protein</fullName>
    </submittedName>
</protein>
<dbReference type="Proteomes" id="UP000316213">
    <property type="component" value="Unassembled WGS sequence"/>
</dbReference>
<keyword evidence="2" id="KW-0808">Transferase</keyword>
<evidence type="ECO:0000313" key="3">
    <source>
        <dbReference type="Proteomes" id="UP000316213"/>
    </source>
</evidence>
<dbReference type="Pfam" id="PF13649">
    <property type="entry name" value="Methyltransf_25"/>
    <property type="match status" value="1"/>
</dbReference>